<dbReference type="EMBL" id="CP020559">
    <property type="protein sequence ID" value="ARE87306.1"/>
    <property type="molecule type" value="Genomic_DNA"/>
</dbReference>
<dbReference type="InterPro" id="IPR036390">
    <property type="entry name" value="WH_DNA-bd_sf"/>
</dbReference>
<sequence>MKITQEADYAFRMILYLSKVGRGTRVDAHKISESENIPTRFALKILRKLTKAGLTKSFRGINGGYTLNRDPENITFKDVIEAIDGPIYINRCLYDEDYCNLHRTNTCDVHRELAKIRDTVIGVLEKVNFKSIMEKNEINYHK</sequence>
<proteinExistence type="predicted"/>
<dbReference type="PANTHER" id="PTHR33221">
    <property type="entry name" value="WINGED HELIX-TURN-HELIX TRANSCRIPTIONAL REGULATOR, RRF2 FAMILY"/>
    <property type="match status" value="1"/>
</dbReference>
<reference evidence="2 4" key="2">
    <citation type="submission" date="2017-03" db="EMBL/GenBank/DDBJ databases">
        <title>Complete sequence of Clostridium formicaceticum DSM 92.</title>
        <authorList>
            <person name="Poehlein A."/>
            <person name="Karl M."/>
            <person name="Bengelsdorf F.R."/>
            <person name="Duerre P."/>
            <person name="Daniel R."/>
        </authorList>
    </citation>
    <scope>NUCLEOTIDE SEQUENCE [LARGE SCALE GENOMIC DNA]</scope>
    <source>
        <strain evidence="2 4">DSM 92</strain>
    </source>
</reference>
<dbReference type="PANTHER" id="PTHR33221:SF2">
    <property type="entry name" value="TRANSCRIPTIONAL REGULATOR"/>
    <property type="match status" value="1"/>
</dbReference>
<organism evidence="2 4">
    <name type="scientific">Clostridium formicaceticum</name>
    <dbReference type="NCBI Taxonomy" id="1497"/>
    <lineage>
        <taxon>Bacteria</taxon>
        <taxon>Bacillati</taxon>
        <taxon>Bacillota</taxon>
        <taxon>Clostridia</taxon>
        <taxon>Eubacteriales</taxon>
        <taxon>Clostridiaceae</taxon>
        <taxon>Clostridium</taxon>
    </lineage>
</organism>
<dbReference type="Gene3D" id="1.10.10.10">
    <property type="entry name" value="Winged helix-like DNA-binding domain superfamily/Winged helix DNA-binding domain"/>
    <property type="match status" value="1"/>
</dbReference>
<gene>
    <name evidence="2" type="primary">cymR_2</name>
    <name evidence="1" type="ORF">BJL90_13805</name>
    <name evidence="2" type="ORF">CLFO_17050</name>
</gene>
<accession>A0AAC9RHU2</accession>
<evidence type="ECO:0000313" key="1">
    <source>
        <dbReference type="EMBL" id="AOY76832.1"/>
    </source>
</evidence>
<evidence type="ECO:0000313" key="2">
    <source>
        <dbReference type="EMBL" id="ARE87306.1"/>
    </source>
</evidence>
<dbReference type="EMBL" id="CP017603">
    <property type="protein sequence ID" value="AOY76832.1"/>
    <property type="molecule type" value="Genomic_DNA"/>
</dbReference>
<dbReference type="GO" id="GO:0005829">
    <property type="term" value="C:cytosol"/>
    <property type="evidence" value="ECO:0007669"/>
    <property type="project" value="TreeGrafter"/>
</dbReference>
<dbReference type="InterPro" id="IPR036388">
    <property type="entry name" value="WH-like_DNA-bd_sf"/>
</dbReference>
<dbReference type="Pfam" id="PF02082">
    <property type="entry name" value="Rrf2"/>
    <property type="match status" value="1"/>
</dbReference>
<name>A0AAC9RHU2_9CLOT</name>
<dbReference type="Proteomes" id="UP000192478">
    <property type="component" value="Chromosome"/>
</dbReference>
<dbReference type="InterPro" id="IPR030489">
    <property type="entry name" value="TR_Rrf2-type_CS"/>
</dbReference>
<dbReference type="GO" id="GO:0003700">
    <property type="term" value="F:DNA-binding transcription factor activity"/>
    <property type="evidence" value="ECO:0007669"/>
    <property type="project" value="TreeGrafter"/>
</dbReference>
<dbReference type="RefSeq" id="WP_070969111.1">
    <property type="nucleotide sequence ID" value="NZ_CP017603.1"/>
</dbReference>
<dbReference type="PROSITE" id="PS01332">
    <property type="entry name" value="HTH_RRF2_1"/>
    <property type="match status" value="1"/>
</dbReference>
<keyword evidence="3" id="KW-1185">Reference proteome</keyword>
<evidence type="ECO:0000313" key="3">
    <source>
        <dbReference type="Proteomes" id="UP000177894"/>
    </source>
</evidence>
<dbReference type="InterPro" id="IPR000944">
    <property type="entry name" value="Tscrpt_reg_Rrf2"/>
</dbReference>
<dbReference type="Proteomes" id="UP000177894">
    <property type="component" value="Chromosome"/>
</dbReference>
<dbReference type="NCBIfam" id="TIGR00738">
    <property type="entry name" value="rrf2_super"/>
    <property type="match status" value="1"/>
</dbReference>
<dbReference type="PROSITE" id="PS51197">
    <property type="entry name" value="HTH_RRF2_2"/>
    <property type="match status" value="1"/>
</dbReference>
<protein>
    <submittedName>
        <fullName evidence="1 2">Transcriptional regulator</fullName>
    </submittedName>
</protein>
<reference evidence="1 3" key="1">
    <citation type="submission" date="2016-10" db="EMBL/GenBank/DDBJ databases">
        <title>Complete Genome Sequence of Acetogen Clostridium formicoaceticum ATCC 27076.</title>
        <authorList>
            <person name="Bao T."/>
            <person name="Cheng C."/>
            <person name="Zhao J."/>
            <person name="Yang S.-T."/>
            <person name="Wang J."/>
            <person name="Wang M."/>
        </authorList>
    </citation>
    <scope>NUCLEOTIDE SEQUENCE [LARGE SCALE GENOMIC DNA]</scope>
    <source>
        <strain evidence="1 3">ATCC 27076</strain>
    </source>
</reference>
<dbReference type="AlphaFoldDB" id="A0AAC9RHU2"/>
<dbReference type="KEGG" id="cfm:BJL90_13805"/>
<evidence type="ECO:0000313" key="4">
    <source>
        <dbReference type="Proteomes" id="UP000192478"/>
    </source>
</evidence>
<dbReference type="SUPFAM" id="SSF46785">
    <property type="entry name" value="Winged helix' DNA-binding domain"/>
    <property type="match status" value="1"/>
</dbReference>